<evidence type="ECO:0000256" key="1">
    <source>
        <dbReference type="SAM" id="MobiDB-lite"/>
    </source>
</evidence>
<dbReference type="EMBL" id="CAXHBF010000600">
    <property type="protein sequence ID" value="CAK9856961.1"/>
    <property type="molecule type" value="Genomic_DNA"/>
</dbReference>
<sequence>MSFGRADQLSHKEPKGPSMQSPGSPMPVPLSLVFGKSCSPGEIGRWAFSSGARRNDQQAFPVGDDIEELGIGIPERFLRHFDTRQAMGT</sequence>
<feature type="region of interest" description="Disordered" evidence="1">
    <location>
        <begin position="1"/>
        <end position="32"/>
    </location>
</feature>
<proteinExistence type="predicted"/>
<gene>
    <name evidence="2" type="ORF">CSSPJE1EN2_LOCUS26893</name>
</gene>
<organism evidence="2 3">
    <name type="scientific">Sphagnum jensenii</name>
    <dbReference type="NCBI Taxonomy" id="128206"/>
    <lineage>
        <taxon>Eukaryota</taxon>
        <taxon>Viridiplantae</taxon>
        <taxon>Streptophyta</taxon>
        <taxon>Embryophyta</taxon>
        <taxon>Bryophyta</taxon>
        <taxon>Sphagnophytina</taxon>
        <taxon>Sphagnopsida</taxon>
        <taxon>Sphagnales</taxon>
        <taxon>Sphagnaceae</taxon>
        <taxon>Sphagnum</taxon>
    </lineage>
</organism>
<evidence type="ECO:0000313" key="2">
    <source>
        <dbReference type="EMBL" id="CAK9856961.1"/>
    </source>
</evidence>
<protein>
    <submittedName>
        <fullName evidence="2">Uncharacterized protein</fullName>
    </submittedName>
</protein>
<name>A0ABP1A1R4_9BRYO</name>
<accession>A0ABP1A1R4</accession>
<dbReference type="Proteomes" id="UP001497522">
    <property type="component" value="Unassembled WGS sequence"/>
</dbReference>
<comment type="caution">
    <text evidence="2">The sequence shown here is derived from an EMBL/GenBank/DDBJ whole genome shotgun (WGS) entry which is preliminary data.</text>
</comment>
<evidence type="ECO:0000313" key="3">
    <source>
        <dbReference type="Proteomes" id="UP001497522"/>
    </source>
</evidence>
<keyword evidence="3" id="KW-1185">Reference proteome</keyword>
<reference evidence="2" key="1">
    <citation type="submission" date="2024-03" db="EMBL/GenBank/DDBJ databases">
        <authorList>
            <consortium name="ELIXIR-Norway"/>
            <consortium name="Elixir Norway"/>
        </authorList>
    </citation>
    <scope>NUCLEOTIDE SEQUENCE</scope>
</reference>